<reference evidence="3 4" key="1">
    <citation type="submission" date="2015-01" db="EMBL/GenBank/DDBJ databases">
        <title>Erwinia tracheiphila.</title>
        <authorList>
            <person name="Shapiro L.R."/>
        </authorList>
    </citation>
    <scope>NUCLEOTIDE SEQUENCE [LARGE SCALE GENOMIC DNA]</scope>
    <source>
        <strain evidence="3 4">BuffGH</strain>
    </source>
</reference>
<gene>
    <name evidence="2" type="ORF">AV903_11705</name>
    <name evidence="3" type="ORF">SY86_24475</name>
</gene>
<protein>
    <submittedName>
        <fullName evidence="3">Mu-like prophage FluMu gp41 family protein</fullName>
    </submittedName>
    <submittedName>
        <fullName evidence="2">Phage tail assembly protein</fullName>
    </submittedName>
</protein>
<dbReference type="RefSeq" id="WP_016191679.1">
    <property type="nucleotide sequence ID" value="NZ_CP013970.1"/>
</dbReference>
<accession>A0A0M2K5D9</accession>
<evidence type="ECO:0000313" key="2">
    <source>
        <dbReference type="EMBL" id="AXF76559.1"/>
    </source>
</evidence>
<dbReference type="Proteomes" id="UP000264980">
    <property type="component" value="Chromosome"/>
</dbReference>
<reference evidence="2 5" key="2">
    <citation type="submission" date="2016-01" db="EMBL/GenBank/DDBJ databases">
        <authorList>
            <person name="Oliw E.H."/>
        </authorList>
    </citation>
    <scope>NUCLEOTIDE SEQUENCE [LARGE SCALE GENOMIC DNA]</scope>
    <source>
        <strain evidence="2 5">MDcuke</strain>
    </source>
</reference>
<dbReference type="STRING" id="65700.SY86_24475"/>
<dbReference type="EMBL" id="JXNU01000005">
    <property type="protein sequence ID" value="KKF34179.1"/>
    <property type="molecule type" value="Genomic_DNA"/>
</dbReference>
<evidence type="ECO:0000256" key="1">
    <source>
        <dbReference type="SAM" id="MobiDB-lite"/>
    </source>
</evidence>
<keyword evidence="4" id="KW-1185">Reference proteome</keyword>
<evidence type="ECO:0000313" key="5">
    <source>
        <dbReference type="Proteomes" id="UP000264980"/>
    </source>
</evidence>
<name>A0A0M2K5D9_9GAMM</name>
<dbReference type="AlphaFoldDB" id="A0A0M2K5D9"/>
<organism evidence="3 4">
    <name type="scientific">Erwinia tracheiphila</name>
    <dbReference type="NCBI Taxonomy" id="65700"/>
    <lineage>
        <taxon>Bacteria</taxon>
        <taxon>Pseudomonadati</taxon>
        <taxon>Pseudomonadota</taxon>
        <taxon>Gammaproteobacteria</taxon>
        <taxon>Enterobacterales</taxon>
        <taxon>Erwiniaceae</taxon>
        <taxon>Erwinia</taxon>
    </lineage>
</organism>
<evidence type="ECO:0000313" key="4">
    <source>
        <dbReference type="Proteomes" id="UP000033924"/>
    </source>
</evidence>
<feature type="region of interest" description="Disordered" evidence="1">
    <location>
        <begin position="87"/>
        <end position="111"/>
    </location>
</feature>
<evidence type="ECO:0000313" key="3">
    <source>
        <dbReference type="EMBL" id="KKF34179.1"/>
    </source>
</evidence>
<dbReference type="EMBL" id="CP013970">
    <property type="protein sequence ID" value="AXF76559.1"/>
    <property type="molecule type" value="Genomic_DNA"/>
</dbReference>
<dbReference type="InterPro" id="IPR019289">
    <property type="entry name" value="Phage_tail_E/E"/>
</dbReference>
<dbReference type="Pfam" id="PF10109">
    <property type="entry name" value="Phage_TAC_7"/>
    <property type="match status" value="1"/>
</dbReference>
<sequence>MSQTQSDIFPLTYPFTTAAGVKVEQITLKRLTVKDLKQAQKVSKNPADWDELLIARSSGMLPEDIDGMDLADYMALQERFQQITGLGKKSDTDKTGPGAAGEVVPLPAGGD</sequence>
<proteinExistence type="predicted"/>
<dbReference type="Proteomes" id="UP000033924">
    <property type="component" value="Unassembled WGS sequence"/>
</dbReference>